<comment type="similarity">
    <text evidence="1 9">Belongs to the DnaA family.</text>
</comment>
<evidence type="ECO:0000313" key="13">
    <source>
        <dbReference type="Proteomes" id="UP000075442"/>
    </source>
</evidence>
<evidence type="ECO:0000256" key="8">
    <source>
        <dbReference type="NCBIfam" id="TIGR00362"/>
    </source>
</evidence>
<dbReference type="SMART" id="SM00760">
    <property type="entry name" value="Bac_DnaA_C"/>
    <property type="match status" value="1"/>
</dbReference>
<evidence type="ECO:0000256" key="5">
    <source>
        <dbReference type="ARBA" id="ARBA00022840"/>
    </source>
</evidence>
<dbReference type="InterPro" id="IPR013317">
    <property type="entry name" value="DnaA_dom"/>
</dbReference>
<dbReference type="FunFam" id="1.10.1750.10:FF:000002">
    <property type="entry name" value="Chromosomal replication initiator protein DnaA"/>
    <property type="match status" value="1"/>
</dbReference>
<dbReference type="FunFam" id="3.40.50.300:FF:000668">
    <property type="entry name" value="Chromosomal replication initiator protein DnaA"/>
    <property type="match status" value="1"/>
</dbReference>
<dbReference type="Gene3D" id="3.40.50.300">
    <property type="entry name" value="P-loop containing nucleotide triphosphate hydrolases"/>
    <property type="match status" value="1"/>
</dbReference>
<keyword evidence="4" id="KW-0547">Nucleotide-binding</keyword>
<evidence type="ECO:0000256" key="2">
    <source>
        <dbReference type="ARBA" id="ARBA00022490"/>
    </source>
</evidence>
<dbReference type="InterPro" id="IPR013159">
    <property type="entry name" value="DnaA_C"/>
</dbReference>
<dbReference type="InterPro" id="IPR001957">
    <property type="entry name" value="Chromosome_initiator_DnaA"/>
</dbReference>
<dbReference type="SUPFAM" id="SSF52540">
    <property type="entry name" value="P-loop containing nucleoside triphosphate hydrolases"/>
    <property type="match status" value="1"/>
</dbReference>
<protein>
    <recommendedName>
        <fullName evidence="8">Chromosomal replication initiator protein DnaA</fullName>
    </recommendedName>
</protein>
<dbReference type="SMART" id="SM00382">
    <property type="entry name" value="AAA"/>
    <property type="match status" value="1"/>
</dbReference>
<comment type="caution">
    <text evidence="12">The sequence shown here is derived from an EMBL/GenBank/DDBJ whole genome shotgun (WGS) entry which is preliminary data.</text>
</comment>
<dbReference type="AlphaFoldDB" id="A0A150NJL9"/>
<evidence type="ECO:0000259" key="11">
    <source>
        <dbReference type="SMART" id="SM00760"/>
    </source>
</evidence>
<evidence type="ECO:0000313" key="12">
    <source>
        <dbReference type="EMBL" id="KYF33642.1"/>
    </source>
</evidence>
<dbReference type="PANTHER" id="PTHR30050">
    <property type="entry name" value="CHROMOSOMAL REPLICATION INITIATOR PROTEIN DNAA"/>
    <property type="match status" value="1"/>
</dbReference>
<evidence type="ECO:0000259" key="10">
    <source>
        <dbReference type="SMART" id="SM00382"/>
    </source>
</evidence>
<dbReference type="FunFam" id="1.10.8.60:FF:000129">
    <property type="entry name" value="Chromosomal replication initiator protein DnaA"/>
    <property type="match status" value="1"/>
</dbReference>
<dbReference type="PROSITE" id="PS01008">
    <property type="entry name" value="DNAA"/>
    <property type="match status" value="1"/>
</dbReference>
<accession>A0A150NJL9</accession>
<sequence>MAVSEDLALTYNPLFIYGGPGLGKTHLLNAIGNEILKNIPDARVKYIPAESFINDFLEHLRLGEMEKFKKTYRSLDLLLIDDIQSLSGKKVATQEEFFNTFNVLHSNQKQIVLTSDRSPKHLEGLEERLVTRFSWGLTQNITPPDFETRIAILQSKTEHLDYNFQSDTLEYLAGQFDSNVRELEGAINDITLIARVKKIKDITIDIAAEAIRARKQDVSQMLVIPIDKIQNEVGNFYGVSVKEMKGSRRLQNIVLARQVAMYLSRELTDNSLPKIGKEFGGKDHTTVIHAHSKIKSLIDEDDNLRLEIESIKKKIK</sequence>
<dbReference type="Pfam" id="PF00308">
    <property type="entry name" value="Bac_DnaA"/>
    <property type="match status" value="1"/>
</dbReference>
<dbReference type="InterPro" id="IPR020591">
    <property type="entry name" value="Chromosome_initiator_DnaA-like"/>
</dbReference>
<dbReference type="Proteomes" id="UP000075442">
    <property type="component" value="Unassembled WGS sequence"/>
</dbReference>
<dbReference type="InterPro" id="IPR027417">
    <property type="entry name" value="P-loop_NTPase"/>
</dbReference>
<evidence type="ECO:0000256" key="4">
    <source>
        <dbReference type="ARBA" id="ARBA00022741"/>
    </source>
</evidence>
<gene>
    <name evidence="12" type="ORF">SMIM3I_00002</name>
</gene>
<dbReference type="SUPFAM" id="SSF48295">
    <property type="entry name" value="TrpR-like"/>
    <property type="match status" value="1"/>
</dbReference>
<dbReference type="PATRIC" id="fig|28037.235.peg.1865"/>
<dbReference type="GO" id="GO:0005524">
    <property type="term" value="F:ATP binding"/>
    <property type="evidence" value="ECO:0007669"/>
    <property type="project" value="UniProtKB-UniRule"/>
</dbReference>
<dbReference type="Pfam" id="PF08299">
    <property type="entry name" value="Bac_DnaA_C"/>
    <property type="match status" value="1"/>
</dbReference>
<dbReference type="Gene3D" id="1.10.8.60">
    <property type="match status" value="1"/>
</dbReference>
<reference evidence="12 13" key="1">
    <citation type="submission" date="2016-01" db="EMBL/GenBank/DDBJ databases">
        <title>Highly variable Streptococcus oralis 1 are common among viridans streptococci isolated from primates.</title>
        <authorList>
            <person name="Denapaite D."/>
            <person name="Rieger M."/>
            <person name="Koendgen S."/>
            <person name="Brueckner R."/>
            <person name="Ochigava I."/>
            <person name="Kappeler P."/>
            <person name="Maetz-Rensing K."/>
            <person name="Leendertz F."/>
        </authorList>
    </citation>
    <scope>NUCLEOTIDE SEQUENCE [LARGE SCALE GENOMIC DNA]</scope>
    <source>
        <strain evidence="12 13">M3-1</strain>
    </source>
</reference>
<name>A0A150NJL9_STRMT</name>
<dbReference type="InterPro" id="IPR018312">
    <property type="entry name" value="Chromosome_initiator_DnaA_CS"/>
</dbReference>
<dbReference type="GO" id="GO:0006270">
    <property type="term" value="P:DNA replication initiation"/>
    <property type="evidence" value="ECO:0007669"/>
    <property type="project" value="UniProtKB-UniRule"/>
</dbReference>
<dbReference type="GO" id="GO:0005886">
    <property type="term" value="C:plasma membrane"/>
    <property type="evidence" value="ECO:0007669"/>
    <property type="project" value="TreeGrafter"/>
</dbReference>
<keyword evidence="5" id="KW-0067">ATP-binding</keyword>
<keyword evidence="6" id="KW-0446">Lipid-binding</keyword>
<dbReference type="InterPro" id="IPR010921">
    <property type="entry name" value="Trp_repressor/repl_initiator"/>
</dbReference>
<dbReference type="PANTHER" id="PTHR30050:SF2">
    <property type="entry name" value="CHROMOSOMAL REPLICATION INITIATOR PROTEIN DNAA"/>
    <property type="match status" value="1"/>
</dbReference>
<dbReference type="Gene3D" id="1.10.1750.10">
    <property type="match status" value="1"/>
</dbReference>
<proteinExistence type="inferred from homology"/>
<dbReference type="GO" id="GO:0006275">
    <property type="term" value="P:regulation of DNA replication"/>
    <property type="evidence" value="ECO:0007669"/>
    <property type="project" value="UniProtKB-UniRule"/>
</dbReference>
<feature type="domain" description="AAA+ ATPase" evidence="10">
    <location>
        <begin position="10"/>
        <end position="142"/>
    </location>
</feature>
<dbReference type="GO" id="GO:0008289">
    <property type="term" value="F:lipid binding"/>
    <property type="evidence" value="ECO:0007669"/>
    <property type="project" value="UniProtKB-KW"/>
</dbReference>
<dbReference type="CDD" id="cd00009">
    <property type="entry name" value="AAA"/>
    <property type="match status" value="1"/>
</dbReference>
<feature type="domain" description="Chromosomal replication initiator DnaA C-terminal" evidence="11">
    <location>
        <begin position="225"/>
        <end position="294"/>
    </location>
</feature>
<keyword evidence="3 9" id="KW-0235">DNA replication</keyword>
<dbReference type="EMBL" id="LROU01000125">
    <property type="protein sequence ID" value="KYF33642.1"/>
    <property type="molecule type" value="Genomic_DNA"/>
</dbReference>
<dbReference type="GO" id="GO:0003688">
    <property type="term" value="F:DNA replication origin binding"/>
    <property type="evidence" value="ECO:0007669"/>
    <property type="project" value="UniProtKB-UniRule"/>
</dbReference>
<keyword evidence="2" id="KW-0963">Cytoplasm</keyword>
<dbReference type="InterPro" id="IPR003593">
    <property type="entry name" value="AAA+_ATPase"/>
</dbReference>
<dbReference type="CDD" id="cd06571">
    <property type="entry name" value="Bac_DnaA_C"/>
    <property type="match status" value="1"/>
</dbReference>
<evidence type="ECO:0000256" key="6">
    <source>
        <dbReference type="ARBA" id="ARBA00023121"/>
    </source>
</evidence>
<organism evidence="12 13">
    <name type="scientific">Streptococcus mitis</name>
    <dbReference type="NCBI Taxonomy" id="28037"/>
    <lineage>
        <taxon>Bacteria</taxon>
        <taxon>Bacillati</taxon>
        <taxon>Bacillota</taxon>
        <taxon>Bacilli</taxon>
        <taxon>Lactobacillales</taxon>
        <taxon>Streptococcaceae</taxon>
        <taxon>Streptococcus</taxon>
        <taxon>Streptococcus mitis group</taxon>
    </lineage>
</organism>
<evidence type="ECO:0000256" key="3">
    <source>
        <dbReference type="ARBA" id="ARBA00022705"/>
    </source>
</evidence>
<keyword evidence="7" id="KW-0238">DNA-binding</keyword>
<evidence type="ECO:0000256" key="1">
    <source>
        <dbReference type="ARBA" id="ARBA00006583"/>
    </source>
</evidence>
<evidence type="ECO:0000256" key="9">
    <source>
        <dbReference type="RuleBase" id="RU004227"/>
    </source>
</evidence>
<dbReference type="NCBIfam" id="TIGR00362">
    <property type="entry name" value="DnaA"/>
    <property type="match status" value="1"/>
</dbReference>
<dbReference type="PRINTS" id="PR00051">
    <property type="entry name" value="DNAA"/>
</dbReference>
<evidence type="ECO:0000256" key="7">
    <source>
        <dbReference type="ARBA" id="ARBA00023125"/>
    </source>
</evidence>